<dbReference type="InterPro" id="IPR015422">
    <property type="entry name" value="PyrdxlP-dep_Trfase_small"/>
</dbReference>
<gene>
    <name evidence="12" type="ORF">ENV75_05885</name>
</gene>
<keyword evidence="8" id="KW-0408">Iron</keyword>
<dbReference type="SUPFAM" id="SSF53383">
    <property type="entry name" value="PLP-dependent transferases"/>
    <property type="match status" value="1"/>
</dbReference>
<keyword evidence="6" id="KW-0479">Metal-binding</keyword>
<dbReference type="Gene3D" id="3.90.1150.10">
    <property type="entry name" value="Aspartate Aminotransferase, domain 1"/>
    <property type="match status" value="1"/>
</dbReference>
<keyword evidence="5" id="KW-0808">Transferase</keyword>
<dbReference type="NCBIfam" id="NF002806">
    <property type="entry name" value="PRK02948.1"/>
    <property type="match status" value="1"/>
</dbReference>
<evidence type="ECO:0000256" key="4">
    <source>
        <dbReference type="ARBA" id="ARBA00012239"/>
    </source>
</evidence>
<dbReference type="Gene3D" id="3.40.640.10">
    <property type="entry name" value="Type I PLP-dependent aspartate aminotransferase-like (Major domain)"/>
    <property type="match status" value="1"/>
</dbReference>
<dbReference type="PANTHER" id="PTHR11601">
    <property type="entry name" value="CYSTEINE DESULFURYLASE FAMILY MEMBER"/>
    <property type="match status" value="1"/>
</dbReference>
<dbReference type="GO" id="GO:0051536">
    <property type="term" value="F:iron-sulfur cluster binding"/>
    <property type="evidence" value="ECO:0007669"/>
    <property type="project" value="UniProtKB-KW"/>
</dbReference>
<feature type="domain" description="Aminotransferase class V" evidence="11">
    <location>
        <begin position="2"/>
        <end position="358"/>
    </location>
</feature>
<dbReference type="InterPro" id="IPR015421">
    <property type="entry name" value="PyrdxlP-dep_Trfase_major"/>
</dbReference>
<evidence type="ECO:0000256" key="5">
    <source>
        <dbReference type="ARBA" id="ARBA00022679"/>
    </source>
</evidence>
<evidence type="ECO:0000256" key="7">
    <source>
        <dbReference type="ARBA" id="ARBA00022898"/>
    </source>
</evidence>
<dbReference type="GO" id="GO:0046872">
    <property type="term" value="F:metal ion binding"/>
    <property type="evidence" value="ECO:0007669"/>
    <property type="project" value="UniProtKB-KW"/>
</dbReference>
<evidence type="ECO:0000313" key="12">
    <source>
        <dbReference type="EMBL" id="HGG99955.1"/>
    </source>
</evidence>
<dbReference type="EMBL" id="DTHO01000063">
    <property type="protein sequence ID" value="HGG99955.1"/>
    <property type="molecule type" value="Genomic_DNA"/>
</dbReference>
<comment type="cofactor">
    <cofactor evidence="1">
        <name>pyridoxal 5'-phosphate</name>
        <dbReference type="ChEBI" id="CHEBI:597326"/>
    </cofactor>
</comment>
<dbReference type="Pfam" id="PF00266">
    <property type="entry name" value="Aminotran_5"/>
    <property type="match status" value="1"/>
</dbReference>
<name>A0A7C4AJZ4_9BACT</name>
<comment type="catalytic activity">
    <reaction evidence="10">
        <text>(sulfur carrier)-H + L-cysteine = (sulfur carrier)-SH + L-alanine</text>
        <dbReference type="Rhea" id="RHEA:43892"/>
        <dbReference type="Rhea" id="RHEA-COMP:14737"/>
        <dbReference type="Rhea" id="RHEA-COMP:14739"/>
        <dbReference type="ChEBI" id="CHEBI:29917"/>
        <dbReference type="ChEBI" id="CHEBI:35235"/>
        <dbReference type="ChEBI" id="CHEBI:57972"/>
        <dbReference type="ChEBI" id="CHEBI:64428"/>
        <dbReference type="EC" id="2.8.1.7"/>
    </reaction>
</comment>
<dbReference type="InterPro" id="IPR015424">
    <property type="entry name" value="PyrdxlP-dep_Trfase"/>
</dbReference>
<keyword evidence="9" id="KW-0411">Iron-sulfur</keyword>
<evidence type="ECO:0000256" key="10">
    <source>
        <dbReference type="ARBA" id="ARBA00050776"/>
    </source>
</evidence>
<comment type="function">
    <text evidence="2">Catalyzes the removal of elemental sulfur atoms from cysteine to produce alanine. Seems to participate in the biosynthesis of the nitrogenase metalloclusters by providing the inorganic sulfur required for the Fe-S core formation.</text>
</comment>
<evidence type="ECO:0000256" key="1">
    <source>
        <dbReference type="ARBA" id="ARBA00001933"/>
    </source>
</evidence>
<sequence>MIYLDYNATTPLDSRVKEEIIKTFEEFGNPSSIHSFGKKAKEKVELARKKVAEIIDADPEEIIFTSGGTESNNIAIFGRALCFNSGHIITSSIEHPSVLNSCRQLQRMGYEVTFLPVDSSGRVCPDDIKKAIKKDTILVTIMHSNNETGVIQPIKEIGEILHEYNIPFHTDCAQSIGKVSISVKDLSVSMLTIAGHKFYAPKGIGALFIKNGLILHPILYGASHEKGLRPGTENTPFIAGIGKACEIVHQELERIRTHLNSVTGLLLEGLLEIPETMLNSKKALCIPNTINISIKGIVGDELVRNLSEKVAISTGSACHAGVCKPSHVLVAMGLSPDEALSSIRISTGKFTTENEVKKAIEIIKNEIFELRKRRYLH</sequence>
<comment type="similarity">
    <text evidence="3">Belongs to the class-V pyridoxal-phosphate-dependent aminotransferase family. NifS/IscS subfamily.</text>
</comment>
<dbReference type="GO" id="GO:0031071">
    <property type="term" value="F:cysteine desulfurase activity"/>
    <property type="evidence" value="ECO:0007669"/>
    <property type="project" value="UniProtKB-EC"/>
</dbReference>
<dbReference type="InterPro" id="IPR000192">
    <property type="entry name" value="Aminotrans_V_dom"/>
</dbReference>
<evidence type="ECO:0000256" key="3">
    <source>
        <dbReference type="ARBA" id="ARBA00006490"/>
    </source>
</evidence>
<dbReference type="EC" id="2.8.1.7" evidence="4"/>
<dbReference type="PANTHER" id="PTHR11601:SF34">
    <property type="entry name" value="CYSTEINE DESULFURASE"/>
    <property type="match status" value="1"/>
</dbReference>
<keyword evidence="7" id="KW-0663">Pyridoxal phosphate</keyword>
<dbReference type="FunFam" id="3.40.640.10:FF:000084">
    <property type="entry name" value="IscS-like cysteine desulfurase"/>
    <property type="match status" value="1"/>
</dbReference>
<dbReference type="AlphaFoldDB" id="A0A7C4AJZ4"/>
<evidence type="ECO:0000256" key="8">
    <source>
        <dbReference type="ARBA" id="ARBA00023004"/>
    </source>
</evidence>
<evidence type="ECO:0000256" key="9">
    <source>
        <dbReference type="ARBA" id="ARBA00023014"/>
    </source>
</evidence>
<dbReference type="PIRSF" id="PIRSF005572">
    <property type="entry name" value="NifS"/>
    <property type="match status" value="1"/>
</dbReference>
<proteinExistence type="inferred from homology"/>
<evidence type="ECO:0000259" key="11">
    <source>
        <dbReference type="Pfam" id="PF00266"/>
    </source>
</evidence>
<evidence type="ECO:0000256" key="6">
    <source>
        <dbReference type="ARBA" id="ARBA00022723"/>
    </source>
</evidence>
<protein>
    <recommendedName>
        <fullName evidence="4">cysteine desulfurase</fullName>
        <ecNumber evidence="4">2.8.1.7</ecNumber>
    </recommendedName>
</protein>
<organism evidence="12">
    <name type="scientific">Thermodesulfovibrio aggregans</name>
    <dbReference type="NCBI Taxonomy" id="86166"/>
    <lineage>
        <taxon>Bacteria</taxon>
        <taxon>Pseudomonadati</taxon>
        <taxon>Nitrospirota</taxon>
        <taxon>Thermodesulfovibrionia</taxon>
        <taxon>Thermodesulfovibrionales</taxon>
        <taxon>Thermodesulfovibrionaceae</taxon>
        <taxon>Thermodesulfovibrio</taxon>
    </lineage>
</organism>
<accession>A0A7C4AJZ4</accession>
<evidence type="ECO:0000256" key="2">
    <source>
        <dbReference type="ARBA" id="ARBA00003120"/>
    </source>
</evidence>
<reference evidence="12" key="1">
    <citation type="journal article" date="2020" name="mSystems">
        <title>Genome- and Community-Level Interaction Insights into Carbon Utilization and Element Cycling Functions of Hydrothermarchaeota in Hydrothermal Sediment.</title>
        <authorList>
            <person name="Zhou Z."/>
            <person name="Liu Y."/>
            <person name="Xu W."/>
            <person name="Pan J."/>
            <person name="Luo Z.H."/>
            <person name="Li M."/>
        </authorList>
    </citation>
    <scope>NUCLEOTIDE SEQUENCE [LARGE SCALE GENOMIC DNA]</scope>
    <source>
        <strain evidence="12">SpSt-788</strain>
    </source>
</reference>
<dbReference type="InterPro" id="IPR016454">
    <property type="entry name" value="Cysteine_dSase"/>
</dbReference>
<comment type="caution">
    <text evidence="12">The sequence shown here is derived from an EMBL/GenBank/DDBJ whole genome shotgun (WGS) entry which is preliminary data.</text>
</comment>